<evidence type="ECO:0000313" key="4">
    <source>
        <dbReference type="Proteomes" id="UP000094389"/>
    </source>
</evidence>
<evidence type="ECO:0000256" key="1">
    <source>
        <dbReference type="SAM" id="Coils"/>
    </source>
</evidence>
<feature type="compositionally biased region" description="Basic and acidic residues" evidence="2">
    <location>
        <begin position="1"/>
        <end position="11"/>
    </location>
</feature>
<keyword evidence="1" id="KW-0175">Coiled coil</keyword>
<dbReference type="EMBL" id="KV453932">
    <property type="protein sequence ID" value="ODV73022.1"/>
    <property type="molecule type" value="Genomic_DNA"/>
</dbReference>
<dbReference type="GeneID" id="30990872"/>
<evidence type="ECO:0000313" key="3">
    <source>
        <dbReference type="EMBL" id="ODV73022.1"/>
    </source>
</evidence>
<feature type="coiled-coil region" evidence="1">
    <location>
        <begin position="155"/>
        <end position="182"/>
    </location>
</feature>
<accession>A0A1E4S0K6</accession>
<dbReference type="AlphaFoldDB" id="A0A1E4S0K6"/>
<feature type="region of interest" description="Disordered" evidence="2">
    <location>
        <begin position="1"/>
        <end position="26"/>
    </location>
</feature>
<protein>
    <submittedName>
        <fullName evidence="3">Uncharacterized protein</fullName>
    </submittedName>
</protein>
<dbReference type="OrthoDB" id="3980552at2759"/>
<keyword evidence="4" id="KW-1185">Reference proteome</keyword>
<dbReference type="OMA" id="FVIHKST"/>
<dbReference type="InterPro" id="IPR024274">
    <property type="entry name" value="APC9"/>
</dbReference>
<dbReference type="Proteomes" id="UP000094389">
    <property type="component" value="Unassembled WGS sequence"/>
</dbReference>
<dbReference type="Pfam" id="PF12856">
    <property type="entry name" value="ANAPC9"/>
    <property type="match status" value="1"/>
</dbReference>
<gene>
    <name evidence="3" type="ORF">CYBJADRAFT_173537</name>
</gene>
<reference evidence="3 4" key="1">
    <citation type="journal article" date="2016" name="Proc. Natl. Acad. Sci. U.S.A.">
        <title>Comparative genomics of biotechnologically important yeasts.</title>
        <authorList>
            <person name="Riley R."/>
            <person name="Haridas S."/>
            <person name="Wolfe K.H."/>
            <person name="Lopes M.R."/>
            <person name="Hittinger C.T."/>
            <person name="Goeker M."/>
            <person name="Salamov A.A."/>
            <person name="Wisecaver J.H."/>
            <person name="Long T.M."/>
            <person name="Calvey C.H."/>
            <person name="Aerts A.L."/>
            <person name="Barry K.W."/>
            <person name="Choi C."/>
            <person name="Clum A."/>
            <person name="Coughlan A.Y."/>
            <person name="Deshpande S."/>
            <person name="Douglass A.P."/>
            <person name="Hanson S.J."/>
            <person name="Klenk H.-P."/>
            <person name="LaButti K.M."/>
            <person name="Lapidus A."/>
            <person name="Lindquist E.A."/>
            <person name="Lipzen A.M."/>
            <person name="Meier-Kolthoff J.P."/>
            <person name="Ohm R.A."/>
            <person name="Otillar R.P."/>
            <person name="Pangilinan J.L."/>
            <person name="Peng Y."/>
            <person name="Rokas A."/>
            <person name="Rosa C.A."/>
            <person name="Scheuner C."/>
            <person name="Sibirny A.A."/>
            <person name="Slot J.C."/>
            <person name="Stielow J.B."/>
            <person name="Sun H."/>
            <person name="Kurtzman C.P."/>
            <person name="Blackwell M."/>
            <person name="Grigoriev I.V."/>
            <person name="Jeffries T.W."/>
        </authorList>
    </citation>
    <scope>NUCLEOTIDE SEQUENCE [LARGE SCALE GENOMIC DNA]</scope>
    <source>
        <strain evidence="4">ATCC 18201 / CBS 1600 / BCRC 20928 / JCM 3617 / NBRC 0987 / NRRL Y-1542</strain>
    </source>
</reference>
<dbReference type="GO" id="GO:0005680">
    <property type="term" value="C:anaphase-promoting complex"/>
    <property type="evidence" value="ECO:0007669"/>
    <property type="project" value="InterPro"/>
</dbReference>
<proteinExistence type="predicted"/>
<name>A0A1E4S0K6_CYBJN</name>
<dbReference type="RefSeq" id="XP_020070061.1">
    <property type="nucleotide sequence ID" value="XM_020216476.1"/>
</dbReference>
<organism evidence="3 4">
    <name type="scientific">Cyberlindnera jadinii (strain ATCC 18201 / CBS 1600 / BCRC 20928 / JCM 3617 / NBRC 0987 / NRRL Y-1542)</name>
    <name type="common">Torula yeast</name>
    <name type="synonym">Candida utilis</name>
    <dbReference type="NCBI Taxonomy" id="983966"/>
    <lineage>
        <taxon>Eukaryota</taxon>
        <taxon>Fungi</taxon>
        <taxon>Dikarya</taxon>
        <taxon>Ascomycota</taxon>
        <taxon>Saccharomycotina</taxon>
        <taxon>Saccharomycetes</taxon>
        <taxon>Phaffomycetales</taxon>
        <taxon>Phaffomycetaceae</taxon>
        <taxon>Cyberlindnera</taxon>
    </lineage>
</organism>
<evidence type="ECO:0000256" key="2">
    <source>
        <dbReference type="SAM" id="MobiDB-lite"/>
    </source>
</evidence>
<sequence>MSRKNEQDVKRQLFKGVSSRKPASFESAASNLLSRTLRKQSDKYKRPMDDTRFVIHKSTSPEDYLLFNSQHPMRESRLQAFSQAEQTFEEIFDGYDDSGSEDDEPDLSNVARSSELIKDDILISVPGYSREEITACKRLRIQDRKNVRLSKVHPLERAFADVEFLRDMNERKKQEYTLINQEYLTYFQDLAEERDHKRARALCKGVDEEDTTARQFAYLREIVMDMENNDWMYNDPVIPKRY</sequence>